<protein>
    <submittedName>
        <fullName evidence="1">2941_t:CDS:1</fullName>
    </submittedName>
</protein>
<organism evidence="1 2">
    <name type="scientific">Dentiscutata erythropus</name>
    <dbReference type="NCBI Taxonomy" id="1348616"/>
    <lineage>
        <taxon>Eukaryota</taxon>
        <taxon>Fungi</taxon>
        <taxon>Fungi incertae sedis</taxon>
        <taxon>Mucoromycota</taxon>
        <taxon>Glomeromycotina</taxon>
        <taxon>Glomeromycetes</taxon>
        <taxon>Diversisporales</taxon>
        <taxon>Gigasporaceae</taxon>
        <taxon>Dentiscutata</taxon>
    </lineage>
</organism>
<sequence>EERIIPISMETKDYNVKEHNESNDRETNIEILPETKDYSIDNIENDGHGQQQPDEFYELDKQYEIITAFFDDDGNVSVSNGLDESGFQQISNKSTHHNSIHNLSTFKEIQNMLKEIVEKEEIDRITPNTAKFEDGN</sequence>
<keyword evidence="2" id="KW-1185">Reference proteome</keyword>
<proteinExistence type="predicted"/>
<dbReference type="Proteomes" id="UP000789405">
    <property type="component" value="Unassembled WGS sequence"/>
</dbReference>
<gene>
    <name evidence="1" type="ORF">DERYTH_LOCUS21272</name>
</gene>
<accession>A0A9N9JSQ7</accession>
<feature type="non-terminal residue" evidence="1">
    <location>
        <position position="1"/>
    </location>
</feature>
<comment type="caution">
    <text evidence="1">The sequence shown here is derived from an EMBL/GenBank/DDBJ whole genome shotgun (WGS) entry which is preliminary data.</text>
</comment>
<evidence type="ECO:0000313" key="2">
    <source>
        <dbReference type="Proteomes" id="UP000789405"/>
    </source>
</evidence>
<evidence type="ECO:0000313" key="1">
    <source>
        <dbReference type="EMBL" id="CAG8790266.1"/>
    </source>
</evidence>
<dbReference type="AlphaFoldDB" id="A0A9N9JSQ7"/>
<name>A0A9N9JSQ7_9GLOM</name>
<feature type="non-terminal residue" evidence="1">
    <location>
        <position position="136"/>
    </location>
</feature>
<reference evidence="1" key="1">
    <citation type="submission" date="2021-06" db="EMBL/GenBank/DDBJ databases">
        <authorList>
            <person name="Kallberg Y."/>
            <person name="Tangrot J."/>
            <person name="Rosling A."/>
        </authorList>
    </citation>
    <scope>NUCLEOTIDE SEQUENCE</scope>
    <source>
        <strain evidence="1">MA453B</strain>
    </source>
</reference>
<dbReference type="EMBL" id="CAJVPY010026789">
    <property type="protein sequence ID" value="CAG8790266.1"/>
    <property type="molecule type" value="Genomic_DNA"/>
</dbReference>
<dbReference type="OrthoDB" id="2318570at2759"/>